<dbReference type="GO" id="GO:0007160">
    <property type="term" value="P:cell-matrix adhesion"/>
    <property type="evidence" value="ECO:0007669"/>
    <property type="project" value="InterPro"/>
</dbReference>
<keyword evidence="11" id="KW-0106">Calcium</keyword>
<dbReference type="InterPro" id="IPR036859">
    <property type="entry name" value="CAP-Gly_dom_sf"/>
</dbReference>
<evidence type="ECO:0000256" key="7">
    <source>
        <dbReference type="ARBA" id="ARBA00022530"/>
    </source>
</evidence>
<dbReference type="Proteomes" id="UP001279410">
    <property type="component" value="Unassembled WGS sequence"/>
</dbReference>
<keyword evidence="14" id="KW-0143">Chaperone</keyword>
<dbReference type="InterPro" id="IPR032675">
    <property type="entry name" value="LRR_dom_sf"/>
</dbReference>
<dbReference type="Pfam" id="PF07474">
    <property type="entry name" value="G2F"/>
    <property type="match status" value="1"/>
</dbReference>
<evidence type="ECO:0000313" key="21">
    <source>
        <dbReference type="EMBL" id="GLD71267.1"/>
    </source>
</evidence>
<gene>
    <name evidence="21" type="ORF">AKAME5_002258800</name>
</gene>
<feature type="domain" description="EGF-like" evidence="17">
    <location>
        <begin position="699"/>
        <end position="739"/>
    </location>
</feature>
<dbReference type="PROSITE" id="PS50026">
    <property type="entry name" value="EGF_3"/>
    <property type="match status" value="1"/>
</dbReference>
<evidence type="ECO:0000259" key="20">
    <source>
        <dbReference type="PROSITE" id="PS51220"/>
    </source>
</evidence>
<dbReference type="InterPro" id="IPR006605">
    <property type="entry name" value="G2_nidogen/fibulin_G2F"/>
</dbReference>
<name>A0AAD3RJW0_LATJO</name>
<dbReference type="InterPro" id="IPR000938">
    <property type="entry name" value="CAP-Gly_domain"/>
</dbReference>
<dbReference type="GO" id="GO:0005737">
    <property type="term" value="C:cytoplasm"/>
    <property type="evidence" value="ECO:0007669"/>
    <property type="project" value="UniProtKB-SubCell"/>
</dbReference>
<dbReference type="InterPro" id="IPR051495">
    <property type="entry name" value="Epithelial_Barrier/Signaling"/>
</dbReference>
<dbReference type="InterPro" id="IPR044079">
    <property type="entry name" value="Ubl_TBCE"/>
</dbReference>
<keyword evidence="12" id="KW-1015">Disulfide bond</keyword>
<keyword evidence="8" id="KW-0433">Leucine-rich repeat</keyword>
<evidence type="ECO:0000259" key="19">
    <source>
        <dbReference type="PROSITE" id="PS50993"/>
    </source>
</evidence>
<dbReference type="PROSITE" id="PS51220">
    <property type="entry name" value="NIDO"/>
    <property type="match status" value="1"/>
</dbReference>
<dbReference type="SMART" id="SM00682">
    <property type="entry name" value="G2F"/>
    <property type="match status" value="1"/>
</dbReference>
<dbReference type="SUPFAM" id="SSF54236">
    <property type="entry name" value="Ubiquitin-like"/>
    <property type="match status" value="1"/>
</dbReference>
<keyword evidence="10" id="KW-0677">Repeat</keyword>
<evidence type="ECO:0000259" key="17">
    <source>
        <dbReference type="PROSITE" id="PS50026"/>
    </source>
</evidence>
<feature type="domain" description="Nidogen G2 beta-barrel" evidence="19">
    <location>
        <begin position="743"/>
        <end position="892"/>
    </location>
</feature>
<dbReference type="Gene3D" id="3.10.20.90">
    <property type="entry name" value="Phosphatidylinositol 3-kinase Catalytic Subunit, Chain A, domain 1"/>
    <property type="match status" value="1"/>
</dbReference>
<dbReference type="InterPro" id="IPR003886">
    <property type="entry name" value="NIDO_dom"/>
</dbReference>
<evidence type="ECO:0000256" key="11">
    <source>
        <dbReference type="ARBA" id="ARBA00022837"/>
    </source>
</evidence>
<dbReference type="EMBL" id="BRZM01000550">
    <property type="protein sequence ID" value="GLD71267.1"/>
    <property type="molecule type" value="Genomic_DNA"/>
</dbReference>
<proteinExistence type="inferred from homology"/>
<dbReference type="Gene3D" id="2.40.155.10">
    <property type="entry name" value="Green fluorescent protein"/>
    <property type="match status" value="1"/>
</dbReference>
<dbReference type="PROSITE" id="PS00845">
    <property type="entry name" value="CAP_GLY_1"/>
    <property type="match status" value="1"/>
</dbReference>
<dbReference type="PROSITE" id="PS00010">
    <property type="entry name" value="ASX_HYDROXYL"/>
    <property type="match status" value="1"/>
</dbReference>
<dbReference type="PROSITE" id="PS50245">
    <property type="entry name" value="CAP_GLY_2"/>
    <property type="match status" value="1"/>
</dbReference>
<accession>A0AAD3RJW0</accession>
<keyword evidence="22" id="KW-1185">Reference proteome</keyword>
<dbReference type="CDD" id="cd17044">
    <property type="entry name" value="Ubl_TBCE"/>
    <property type="match status" value="1"/>
</dbReference>
<keyword evidence="5" id="KW-0963">Cytoplasm</keyword>
<keyword evidence="7" id="KW-0272">Extracellular matrix</keyword>
<dbReference type="AlphaFoldDB" id="A0AAD3RJW0"/>
<evidence type="ECO:0000256" key="12">
    <source>
        <dbReference type="ARBA" id="ARBA00023157"/>
    </source>
</evidence>
<reference evidence="21" key="1">
    <citation type="submission" date="2022-08" db="EMBL/GenBank/DDBJ databases">
        <title>Genome sequencing of akame (Lates japonicus).</title>
        <authorList>
            <person name="Hashiguchi Y."/>
            <person name="Takahashi H."/>
        </authorList>
    </citation>
    <scope>NUCLEOTIDE SEQUENCE</scope>
    <source>
        <strain evidence="21">Kochi</strain>
    </source>
</reference>
<dbReference type="InterPro" id="IPR009017">
    <property type="entry name" value="GFP"/>
</dbReference>
<dbReference type="PANTHER" id="PTHR13802:SF64">
    <property type="entry name" value="DENDRITE EXTENSION DEFECTIVE PROTEIN 1"/>
    <property type="match status" value="1"/>
</dbReference>
<dbReference type="PROSITE" id="PS50993">
    <property type="entry name" value="NIDOGEN_G2"/>
    <property type="match status" value="1"/>
</dbReference>
<comment type="subcellular location">
    <subcellularLocation>
        <location evidence="1">Cytoplasm</location>
    </subcellularLocation>
    <subcellularLocation>
        <location evidence="2">Secreted</location>
        <location evidence="2">Extracellular space</location>
        <location evidence="2">Extracellular matrix</location>
    </subcellularLocation>
</comment>
<dbReference type="CDD" id="cd00255">
    <property type="entry name" value="nidG2"/>
    <property type="match status" value="1"/>
</dbReference>
<evidence type="ECO:0000313" key="22">
    <source>
        <dbReference type="Proteomes" id="UP001279410"/>
    </source>
</evidence>
<evidence type="ECO:0000256" key="14">
    <source>
        <dbReference type="ARBA" id="ARBA00023186"/>
    </source>
</evidence>
<evidence type="ECO:0000256" key="3">
    <source>
        <dbReference type="ARBA" id="ARBA00006286"/>
    </source>
</evidence>
<protein>
    <recommendedName>
        <fullName evidence="4">Tubulin-specific chaperone E</fullName>
    </recommendedName>
    <alternativeName>
        <fullName evidence="15">Tubulin-folding cofactor E</fullName>
    </alternativeName>
</protein>
<dbReference type="PANTHER" id="PTHR13802">
    <property type="entry name" value="MUCIN 4-RELATED"/>
    <property type="match status" value="1"/>
</dbReference>
<organism evidence="21 22">
    <name type="scientific">Lates japonicus</name>
    <name type="common">Japanese lates</name>
    <dbReference type="NCBI Taxonomy" id="270547"/>
    <lineage>
        <taxon>Eukaryota</taxon>
        <taxon>Metazoa</taxon>
        <taxon>Chordata</taxon>
        <taxon>Craniata</taxon>
        <taxon>Vertebrata</taxon>
        <taxon>Euteleostomi</taxon>
        <taxon>Actinopterygii</taxon>
        <taxon>Neopterygii</taxon>
        <taxon>Teleostei</taxon>
        <taxon>Neoteleostei</taxon>
        <taxon>Acanthomorphata</taxon>
        <taxon>Carangaria</taxon>
        <taxon>Carangaria incertae sedis</taxon>
        <taxon>Centropomidae</taxon>
        <taxon>Lates</taxon>
    </lineage>
</organism>
<keyword evidence="9" id="KW-0732">Signal</keyword>
<dbReference type="SMART" id="SM01052">
    <property type="entry name" value="CAP_GLY"/>
    <property type="match status" value="1"/>
</dbReference>
<evidence type="ECO:0000256" key="13">
    <source>
        <dbReference type="ARBA" id="ARBA00023180"/>
    </source>
</evidence>
<keyword evidence="13" id="KW-0325">Glycoprotein</keyword>
<dbReference type="Gene3D" id="2.30.30.190">
    <property type="entry name" value="CAP Gly-rich-like domain"/>
    <property type="match status" value="1"/>
</dbReference>
<evidence type="ECO:0000256" key="9">
    <source>
        <dbReference type="ARBA" id="ARBA00022729"/>
    </source>
</evidence>
<dbReference type="SUPFAM" id="SSF54511">
    <property type="entry name" value="GFP-like"/>
    <property type="match status" value="1"/>
</dbReference>
<evidence type="ECO:0000256" key="4">
    <source>
        <dbReference type="ARBA" id="ARBA00015004"/>
    </source>
</evidence>
<feature type="domain" description="CAP-Gly" evidence="18">
    <location>
        <begin position="32"/>
        <end position="76"/>
    </location>
</feature>
<dbReference type="Pfam" id="PF01302">
    <property type="entry name" value="CAP_GLY"/>
    <property type="match status" value="1"/>
</dbReference>
<evidence type="ECO:0000256" key="1">
    <source>
        <dbReference type="ARBA" id="ARBA00004496"/>
    </source>
</evidence>
<evidence type="ECO:0000256" key="15">
    <source>
        <dbReference type="ARBA" id="ARBA00030180"/>
    </source>
</evidence>
<dbReference type="SUPFAM" id="SSF52058">
    <property type="entry name" value="L domain-like"/>
    <property type="match status" value="1"/>
</dbReference>
<sequence length="892" mass="98680">MGVDQTEPEVPEDAVGRRVSCGGERATVRYVGPVPPTAGLWLGVEWDNPDRGKHDGSHEGVQYFTCRHTKGGSFVRPAKVSFGVDYLTAVRQVYRIDTEEERSFESLPSAILSHCEVNGPGEQDGEIRNTTPNVEWLDLTATDCVCPLSSRLTAGFQQPQSLVLNSCDLTWPQILECAPMWPQLEDLCVEENNITELQRPEGVLQTLRSLNLSCNPLVQDSVLSLSALPRLEQLNLSKTGLSVIRFDDAAPGSQTAMFPALKNLNLNHNSITEWCVVDELAKLPSLVQFSCRGNRLVSSDGNPKTANQMLIAKLGQLVVLNSSEIYPEDRRGAELDYIKMFGEEWLKAGGRSQASAQFTCLHPRYQSLIDKYGAPEEGELKKPEPFALKNQLLKITFVFPDAAKRKPIEKKLPATMVVQKVKGLLYRLLKVPAADLKLTYTSPKMVGTEFEIDSDLKTLQFYSIEDGDQSASVRRRIAHTRRLSSPRNTAGLWSIKWGRNMSPGSRSWSWVWSWLLSLGVLSRALELEELFEFGEEAGDLQLLPGSDTSAALPLNGSLFFFGETFDRVHINTNGFVAVVEPPGEREYLGKMPAGFKMIAALLGDLDNSDGRGKVFFRQDSSPDVLRRAREHIKKAFPRDDSVEPPSVLIITWANMAAQGTSGRGDGLDAKRNTFQLPQHPQIVVVDEDEDLNVNVFAYNLETCAHNRHKCSAFADCQDYSNGYCCHCRPGFYGNGKDCVAEGKPQRMNGKVNGRVFVGNSPSPIELSNNDLHSYVVANDGRAYVAISNIPNSVGPSLQPLSSLGGVIGWAFALEQPGYQNGFSLIGGVFSRQAEVIFQPGNEHLSIKQEFKGIDEHDHLVVSTELDGRLPAIPLGSSVQINPYKEIYQYDRN</sequence>
<feature type="non-terminal residue" evidence="21">
    <location>
        <position position="892"/>
    </location>
</feature>
<feature type="domain" description="NIDO" evidence="20">
    <location>
        <begin position="600"/>
        <end position="754"/>
    </location>
</feature>
<dbReference type="InterPro" id="IPR000152">
    <property type="entry name" value="EGF-type_Asp/Asn_hydroxyl_site"/>
</dbReference>
<evidence type="ECO:0000256" key="2">
    <source>
        <dbReference type="ARBA" id="ARBA00004498"/>
    </source>
</evidence>
<evidence type="ECO:0000256" key="6">
    <source>
        <dbReference type="ARBA" id="ARBA00022525"/>
    </source>
</evidence>
<dbReference type="FunFam" id="2.30.30.190:FF:000008">
    <property type="entry name" value="Tubulin-specific chaperone E"/>
    <property type="match status" value="1"/>
</dbReference>
<comment type="similarity">
    <text evidence="3">Belongs to the TBCE family.</text>
</comment>
<dbReference type="InterPro" id="IPR029071">
    <property type="entry name" value="Ubiquitin-like_domsf"/>
</dbReference>
<evidence type="ECO:0000256" key="5">
    <source>
        <dbReference type="ARBA" id="ARBA00022490"/>
    </source>
</evidence>
<comment type="caution">
    <text evidence="16">Lacks conserved residue(s) required for the propagation of feature annotation.</text>
</comment>
<evidence type="ECO:0000256" key="8">
    <source>
        <dbReference type="ARBA" id="ARBA00022614"/>
    </source>
</evidence>
<comment type="caution">
    <text evidence="21">The sequence shown here is derived from an EMBL/GenBank/DDBJ whole genome shotgun (WGS) entry which is preliminary data.</text>
</comment>
<dbReference type="Pfam" id="PF06119">
    <property type="entry name" value="NIDO"/>
    <property type="match status" value="1"/>
</dbReference>
<keyword evidence="6" id="KW-0964">Secreted</keyword>
<dbReference type="InterPro" id="IPR000742">
    <property type="entry name" value="EGF"/>
</dbReference>
<evidence type="ECO:0000259" key="18">
    <source>
        <dbReference type="PROSITE" id="PS50245"/>
    </source>
</evidence>
<evidence type="ECO:0000256" key="10">
    <source>
        <dbReference type="ARBA" id="ARBA00022737"/>
    </source>
</evidence>
<dbReference type="Gene3D" id="3.80.10.10">
    <property type="entry name" value="Ribonuclease Inhibitor"/>
    <property type="match status" value="2"/>
</dbReference>
<dbReference type="PROSITE" id="PS01186">
    <property type="entry name" value="EGF_2"/>
    <property type="match status" value="1"/>
</dbReference>
<evidence type="ECO:0000256" key="16">
    <source>
        <dbReference type="PROSITE-ProRule" id="PRU00076"/>
    </source>
</evidence>
<dbReference type="CDD" id="cd00053">
    <property type="entry name" value="EGF"/>
    <property type="match status" value="1"/>
</dbReference>
<dbReference type="PROSITE" id="PS51450">
    <property type="entry name" value="LRR"/>
    <property type="match status" value="1"/>
</dbReference>
<dbReference type="InterPro" id="IPR001611">
    <property type="entry name" value="Leu-rich_rpt"/>
</dbReference>
<dbReference type="SUPFAM" id="SSF74924">
    <property type="entry name" value="Cap-Gly domain"/>
    <property type="match status" value="1"/>
</dbReference>
<keyword evidence="16" id="KW-0245">EGF-like domain</keyword>